<keyword evidence="3" id="KW-1185">Reference proteome</keyword>
<comment type="caution">
    <text evidence="2">The sequence shown here is derived from an EMBL/GenBank/DDBJ whole genome shotgun (WGS) entry which is preliminary data.</text>
</comment>
<sequence>MSYPLAYQLYSSRNFPPLGDQLPELAAMGYDAIEPWLPAYEADPAGFGRQVRAAGMRIIGFHMPLDGLAADPERWCDIAEAMEAEVLIPPFVPAEERQPKPEFWRGVGERLARGAEVAERRGLTVAWHNHDFEYAPLPDGTRPIEHILGVSDAVKFEIDCGWIVRGGADPAEELRRYADRIVAIQLKDTAGPDGMGTEDGWRATGDGIIDWEALVPLMKETAATHVVAEHDNPADWRAFAARSADHMRRLGLAAGAA</sequence>
<feature type="domain" description="Xylose isomerase-like TIM barrel" evidence="1">
    <location>
        <begin position="24"/>
        <end position="249"/>
    </location>
</feature>
<evidence type="ECO:0000313" key="3">
    <source>
        <dbReference type="Proteomes" id="UP000474757"/>
    </source>
</evidence>
<dbReference type="EMBL" id="JAAGAB010000001">
    <property type="protein sequence ID" value="NDV00517.1"/>
    <property type="molecule type" value="Genomic_DNA"/>
</dbReference>
<protein>
    <submittedName>
        <fullName evidence="2">Sugar phosphate isomerase/epimerase</fullName>
    </submittedName>
</protein>
<accession>A0A6B2JP93</accession>
<dbReference type="GO" id="GO:0016853">
    <property type="term" value="F:isomerase activity"/>
    <property type="evidence" value="ECO:0007669"/>
    <property type="project" value="UniProtKB-KW"/>
</dbReference>
<gene>
    <name evidence="2" type="ORF">GZA08_05990</name>
</gene>
<evidence type="ECO:0000313" key="2">
    <source>
        <dbReference type="EMBL" id="NDV00517.1"/>
    </source>
</evidence>
<dbReference type="InterPro" id="IPR013022">
    <property type="entry name" value="Xyl_isomerase-like_TIM-brl"/>
</dbReference>
<reference evidence="2 3" key="1">
    <citation type="submission" date="2020-02" db="EMBL/GenBank/DDBJ databases">
        <title>Pseudoroseicyclus tamarix, sp. nov., isolated from offshore sediment of a Tamarix chinensis forest.</title>
        <authorList>
            <person name="Gai Y."/>
        </authorList>
    </citation>
    <scope>NUCLEOTIDE SEQUENCE [LARGE SCALE GENOMIC DNA]</scope>
    <source>
        <strain evidence="2 3">CLL3-39</strain>
    </source>
</reference>
<dbReference type="RefSeq" id="WP_163890905.1">
    <property type="nucleotide sequence ID" value="NZ_JAAFYS010000001.1"/>
</dbReference>
<dbReference type="Gene3D" id="3.20.20.150">
    <property type="entry name" value="Divalent-metal-dependent TIM barrel enzymes"/>
    <property type="match status" value="1"/>
</dbReference>
<proteinExistence type="predicted"/>
<dbReference type="Proteomes" id="UP000474757">
    <property type="component" value="Unassembled WGS sequence"/>
</dbReference>
<name>A0A6B2JP93_9RHOB</name>
<dbReference type="SUPFAM" id="SSF51658">
    <property type="entry name" value="Xylose isomerase-like"/>
    <property type="match status" value="1"/>
</dbReference>
<dbReference type="PANTHER" id="PTHR12110">
    <property type="entry name" value="HYDROXYPYRUVATE ISOMERASE"/>
    <property type="match status" value="1"/>
</dbReference>
<evidence type="ECO:0000259" key="1">
    <source>
        <dbReference type="Pfam" id="PF01261"/>
    </source>
</evidence>
<dbReference type="PANTHER" id="PTHR12110:SF41">
    <property type="entry name" value="INOSOSE DEHYDRATASE"/>
    <property type="match status" value="1"/>
</dbReference>
<organism evidence="2 3">
    <name type="scientific">Pseudoroseicyclus tamaricis</name>
    <dbReference type="NCBI Taxonomy" id="2705421"/>
    <lineage>
        <taxon>Bacteria</taxon>
        <taxon>Pseudomonadati</taxon>
        <taxon>Pseudomonadota</taxon>
        <taxon>Alphaproteobacteria</taxon>
        <taxon>Rhodobacterales</taxon>
        <taxon>Paracoccaceae</taxon>
        <taxon>Pseudoroseicyclus</taxon>
    </lineage>
</organism>
<dbReference type="InterPro" id="IPR050312">
    <property type="entry name" value="IolE/XylAMocC-like"/>
</dbReference>
<dbReference type="InterPro" id="IPR036237">
    <property type="entry name" value="Xyl_isomerase-like_sf"/>
</dbReference>
<dbReference type="Pfam" id="PF01261">
    <property type="entry name" value="AP_endonuc_2"/>
    <property type="match status" value="1"/>
</dbReference>
<dbReference type="AlphaFoldDB" id="A0A6B2JP93"/>
<keyword evidence="2" id="KW-0413">Isomerase</keyword>